<dbReference type="KEGG" id="sna:Snas_1666"/>
<sequence length="109" mass="12102">MVAKIKVTNTVAQVLSCFLSDIGAERYGRDMIKETGLPSGTLYPILARLERAEWLSASWEDIDPETEGRPARRFYRLTPDGVVAARDELAALRDQLTRALGPIGKPRTT</sequence>
<evidence type="ECO:0000313" key="2">
    <source>
        <dbReference type="EMBL" id="ADD41368.1"/>
    </source>
</evidence>
<dbReference type="InterPro" id="IPR036390">
    <property type="entry name" value="WH_DNA-bd_sf"/>
</dbReference>
<dbReference type="STRING" id="446470.Snas_1666"/>
<dbReference type="AlphaFoldDB" id="D3PXA5"/>
<dbReference type="PANTHER" id="PTHR33169">
    <property type="entry name" value="PADR-FAMILY TRANSCRIPTIONAL REGULATOR"/>
    <property type="match status" value="1"/>
</dbReference>
<evidence type="ECO:0000313" key="3">
    <source>
        <dbReference type="Proteomes" id="UP000000844"/>
    </source>
</evidence>
<dbReference type="HOGENOM" id="CLU_063440_10_0_11"/>
<dbReference type="Proteomes" id="UP000000844">
    <property type="component" value="Chromosome"/>
</dbReference>
<organism evidence="2 3">
    <name type="scientific">Stackebrandtia nassauensis (strain DSM 44728 / CIP 108903 / NRRL B-16338 / NBRC 102104 / LLR-40K-21)</name>
    <dbReference type="NCBI Taxonomy" id="446470"/>
    <lineage>
        <taxon>Bacteria</taxon>
        <taxon>Bacillati</taxon>
        <taxon>Actinomycetota</taxon>
        <taxon>Actinomycetes</taxon>
        <taxon>Glycomycetales</taxon>
        <taxon>Glycomycetaceae</taxon>
        <taxon>Stackebrandtia</taxon>
    </lineage>
</organism>
<name>D3PXA5_STANL</name>
<feature type="domain" description="Transcription regulator PadR N-terminal" evidence="1">
    <location>
        <begin position="37"/>
        <end position="83"/>
    </location>
</feature>
<keyword evidence="3" id="KW-1185">Reference proteome</keyword>
<dbReference type="InterPro" id="IPR052509">
    <property type="entry name" value="Metal_resp_DNA-bind_regulator"/>
</dbReference>
<evidence type="ECO:0000259" key="1">
    <source>
        <dbReference type="Pfam" id="PF03551"/>
    </source>
</evidence>
<dbReference type="Pfam" id="PF03551">
    <property type="entry name" value="PadR"/>
    <property type="match status" value="1"/>
</dbReference>
<dbReference type="InterPro" id="IPR036388">
    <property type="entry name" value="WH-like_DNA-bd_sf"/>
</dbReference>
<dbReference type="eggNOG" id="COG1695">
    <property type="taxonomic scope" value="Bacteria"/>
</dbReference>
<dbReference type="InterPro" id="IPR005149">
    <property type="entry name" value="Tscrpt_reg_PadR_N"/>
</dbReference>
<reference evidence="2 3" key="1">
    <citation type="journal article" date="2009" name="Stand. Genomic Sci.">
        <title>Complete genome sequence of Stackebrandtia nassauensis type strain (LLR-40K-21).</title>
        <authorList>
            <person name="Munk C."/>
            <person name="Lapidus A."/>
            <person name="Copeland A."/>
            <person name="Jando M."/>
            <person name="Mayilraj S."/>
            <person name="Glavina Del Rio T."/>
            <person name="Nolan M."/>
            <person name="Chen F."/>
            <person name="Lucas S."/>
            <person name="Tice H."/>
            <person name="Cheng J.F."/>
            <person name="Han C."/>
            <person name="Detter J.C."/>
            <person name="Bruce D."/>
            <person name="Goodwin L."/>
            <person name="Chain P."/>
            <person name="Pitluck S."/>
            <person name="Goker M."/>
            <person name="Ovchinikova G."/>
            <person name="Pati A."/>
            <person name="Ivanova N."/>
            <person name="Mavromatis K."/>
            <person name="Chen A."/>
            <person name="Palaniappan K."/>
            <person name="Land M."/>
            <person name="Hauser L."/>
            <person name="Chang Y.J."/>
            <person name="Jeffries C.D."/>
            <person name="Bristow J."/>
            <person name="Eisen J.A."/>
            <person name="Markowitz V."/>
            <person name="Hugenholtz P."/>
            <person name="Kyrpides N.C."/>
            <person name="Klenk H.P."/>
        </authorList>
    </citation>
    <scope>NUCLEOTIDE SEQUENCE [LARGE SCALE GENOMIC DNA]</scope>
    <source>
        <strain evidence="3">DSM 44728 / CIP 108903 / NRRL B-16338 / NBRC 102104 / LLR-40K-21</strain>
    </source>
</reference>
<dbReference type="Gene3D" id="1.10.10.10">
    <property type="entry name" value="Winged helix-like DNA-binding domain superfamily/Winged helix DNA-binding domain"/>
    <property type="match status" value="1"/>
</dbReference>
<dbReference type="RefSeq" id="WP_013016939.1">
    <property type="nucleotide sequence ID" value="NC_013947.1"/>
</dbReference>
<protein>
    <submittedName>
        <fullName evidence="2">Transcriptional regulator, PadR-like family</fullName>
    </submittedName>
</protein>
<dbReference type="OrthoDB" id="122286at2"/>
<dbReference type="EMBL" id="CP001778">
    <property type="protein sequence ID" value="ADD41368.1"/>
    <property type="molecule type" value="Genomic_DNA"/>
</dbReference>
<gene>
    <name evidence="2" type="ordered locus">Snas_1666</name>
</gene>
<accession>D3PXA5</accession>
<dbReference type="SUPFAM" id="SSF46785">
    <property type="entry name" value="Winged helix' DNA-binding domain"/>
    <property type="match status" value="1"/>
</dbReference>
<proteinExistence type="predicted"/>
<dbReference type="PANTHER" id="PTHR33169:SF14">
    <property type="entry name" value="TRANSCRIPTIONAL REGULATOR RV3488"/>
    <property type="match status" value="1"/>
</dbReference>